<protein>
    <submittedName>
        <fullName evidence="1">Uncharacterized protein</fullName>
    </submittedName>
</protein>
<evidence type="ECO:0000313" key="1">
    <source>
        <dbReference type="EMBL" id="KAK1148509.1"/>
    </source>
</evidence>
<reference evidence="1 2" key="1">
    <citation type="journal article" date="2023" name="ACS Omega">
        <title>Identification of the Neoaspergillic Acid Biosynthesis Gene Cluster by Establishing an In Vitro CRISPR-Ribonucleoprotein Genetic System in Aspergillus melleus.</title>
        <authorList>
            <person name="Yuan B."/>
            <person name="Grau M.F."/>
            <person name="Murata R.M."/>
            <person name="Torok T."/>
            <person name="Venkateswaran K."/>
            <person name="Stajich J.E."/>
            <person name="Wang C.C.C."/>
        </authorList>
    </citation>
    <scope>NUCLEOTIDE SEQUENCE [LARGE SCALE GENOMIC DNA]</scope>
    <source>
        <strain evidence="1 2">IMV 1140</strain>
    </source>
</reference>
<comment type="caution">
    <text evidence="1">The sequence shown here is derived from an EMBL/GenBank/DDBJ whole genome shotgun (WGS) entry which is preliminary data.</text>
</comment>
<dbReference type="Proteomes" id="UP001177260">
    <property type="component" value="Unassembled WGS sequence"/>
</dbReference>
<proteinExistence type="predicted"/>
<evidence type="ECO:0000313" key="2">
    <source>
        <dbReference type="Proteomes" id="UP001177260"/>
    </source>
</evidence>
<accession>A0ACC3BD91</accession>
<gene>
    <name evidence="1" type="ORF">N8T08_009515</name>
</gene>
<dbReference type="EMBL" id="JAOPJF010000007">
    <property type="protein sequence ID" value="KAK1148509.1"/>
    <property type="molecule type" value="Genomic_DNA"/>
</dbReference>
<name>A0ACC3BD91_9EURO</name>
<keyword evidence="2" id="KW-1185">Reference proteome</keyword>
<sequence length="245" mass="26596">MMGTVRTSNSIPKNNPEVLSRISRNLGVSTALTFHDIFDLNINYDTTQVSLPRPINALVFLCVSPIFDPVRSHLKSTLPTYTGHGPSEPIIWMKQTIGHACGLMALLHCILNLDDGKYITSGSQLDELRRKIIELPPTERAQTLYDSQFLEDAHMDAAVQGNSSVPSALENPSGHFIAFVKDARGKVWELNGGLPGPLERGDLGPDDDLLSHEGVRLTVGEFIDVAKTVDGGWGISIVGLGVDEA</sequence>
<organism evidence="1 2">
    <name type="scientific">Aspergillus melleus</name>
    <dbReference type="NCBI Taxonomy" id="138277"/>
    <lineage>
        <taxon>Eukaryota</taxon>
        <taxon>Fungi</taxon>
        <taxon>Dikarya</taxon>
        <taxon>Ascomycota</taxon>
        <taxon>Pezizomycotina</taxon>
        <taxon>Eurotiomycetes</taxon>
        <taxon>Eurotiomycetidae</taxon>
        <taxon>Eurotiales</taxon>
        <taxon>Aspergillaceae</taxon>
        <taxon>Aspergillus</taxon>
        <taxon>Aspergillus subgen. Circumdati</taxon>
    </lineage>
</organism>